<protein>
    <recommendedName>
        <fullName evidence="2">Rab GDP dissociation inhibitor</fullName>
    </recommendedName>
</protein>
<dbReference type="SUPFAM" id="SSF54373">
    <property type="entry name" value="FAD-linked reductases, C-terminal domain"/>
    <property type="match status" value="1"/>
</dbReference>
<comment type="caution">
    <text evidence="3">The sequence shown here is derived from an EMBL/GenBank/DDBJ whole genome shotgun (WGS) entry which is preliminary data.</text>
</comment>
<dbReference type="Gene3D" id="3.30.519.10">
    <property type="entry name" value="Guanine Nucleotide Dissociation Inhibitor, domain 2"/>
    <property type="match status" value="1"/>
</dbReference>
<dbReference type="PRINTS" id="PR00892">
    <property type="entry name" value="RABGDI"/>
</dbReference>
<dbReference type="PANTHER" id="PTHR11787:SF8">
    <property type="entry name" value="RAB GDP DISSOCIATION INHIBITOR"/>
    <property type="match status" value="1"/>
</dbReference>
<evidence type="ECO:0000313" key="3">
    <source>
        <dbReference type="EMBL" id="KAF8822979.1"/>
    </source>
</evidence>
<name>A0ABQ7JGC1_9APIC</name>
<dbReference type="Gene3D" id="3.50.50.60">
    <property type="entry name" value="FAD/NAD(P)-binding domain"/>
    <property type="match status" value="1"/>
</dbReference>
<dbReference type="InterPro" id="IPR036188">
    <property type="entry name" value="FAD/NAD-bd_sf"/>
</dbReference>
<keyword evidence="4" id="KW-1185">Reference proteome</keyword>
<accession>A0ABQ7JGC1</accession>
<dbReference type="InterPro" id="IPR000806">
    <property type="entry name" value="RabGDI"/>
</dbReference>
<gene>
    <name evidence="3" type="ORF">IE077_001556</name>
</gene>
<dbReference type="Gene3D" id="1.10.405.10">
    <property type="entry name" value="Guanine Nucleotide Dissociation Inhibitor, domain 1"/>
    <property type="match status" value="1"/>
</dbReference>
<proteinExistence type="inferred from homology"/>
<dbReference type="EMBL" id="JADAQX010000009">
    <property type="protein sequence ID" value="KAF8822979.1"/>
    <property type="molecule type" value="Genomic_DNA"/>
</dbReference>
<sequence length="465" mass="52046">MDEEYDVIVCGTGLKECILSGLLSVNGKKVLHLDRNPYYGGDSASLNLTNLYEKFKPGATPPSSYGANRDWNVDLIPKFIMACGKLIKILVYTKVARYLDWQVVDGTYVYQRMKGGFFGSKVPIHKACKSEEIVPSTAKEVMVSSLMGILEKRRCKNFMQYCAEWEADKTETWKGIDPGRCSALSLFEHYNLEQNTIDFVGHAVALYSNDNYMNEPVKETLEKVSLYMFSISRYGNSPFIYPLYGLGGLPEGFSRLSAIHGGTYMLNKPVDCFLYDEEGKVCGVQSVDGEVARCKTVICDPSYVRDIPKQTKTKLLCKVVRCICILNAPLPNTNNSSSCQIIIPQKQLERHNDIYIMMVSSAHGVALKGKYIAIISTVVETDDPQREIAPALELIGTIEEKFFYVSDMHQSTCNGVKDNVYVSDSFDASSHFESASDDVLRIWKEMMGEDLDLSVNAEPEDLQGD</sequence>
<dbReference type="PRINTS" id="PR00891">
    <property type="entry name" value="RABGDIREP"/>
</dbReference>
<dbReference type="PANTHER" id="PTHR11787">
    <property type="entry name" value="RAB GDP-DISSOCIATION INHIBITOR"/>
    <property type="match status" value="1"/>
</dbReference>
<comment type="similarity">
    <text evidence="1 2">Belongs to the Rab GDI family.</text>
</comment>
<reference evidence="3 4" key="1">
    <citation type="journal article" date="2020" name="bioRxiv">
        <title>Metabolic contributions of an alphaproteobacterial endosymbiont in the apicomplexan Cardiosporidium cionae.</title>
        <authorList>
            <person name="Hunter E.S."/>
            <person name="Paight C.J."/>
            <person name="Lane C.E."/>
        </authorList>
    </citation>
    <scope>NUCLEOTIDE SEQUENCE [LARGE SCALE GENOMIC DNA]</scope>
    <source>
        <strain evidence="3">ESH_2018</strain>
    </source>
</reference>
<evidence type="ECO:0000313" key="4">
    <source>
        <dbReference type="Proteomes" id="UP000823046"/>
    </source>
</evidence>
<evidence type="ECO:0000256" key="1">
    <source>
        <dbReference type="ARBA" id="ARBA00005593"/>
    </source>
</evidence>
<dbReference type="Proteomes" id="UP000823046">
    <property type="component" value="Unassembled WGS sequence"/>
</dbReference>
<evidence type="ECO:0000256" key="2">
    <source>
        <dbReference type="RuleBase" id="RU363124"/>
    </source>
</evidence>
<dbReference type="InterPro" id="IPR018203">
    <property type="entry name" value="GDP_dissociation_inhibitor"/>
</dbReference>
<dbReference type="SUPFAM" id="SSF51905">
    <property type="entry name" value="FAD/NAD(P)-binding domain"/>
    <property type="match status" value="2"/>
</dbReference>
<dbReference type="Pfam" id="PF00996">
    <property type="entry name" value="GDI"/>
    <property type="match status" value="1"/>
</dbReference>
<organism evidence="3 4">
    <name type="scientific">Cardiosporidium cionae</name>
    <dbReference type="NCBI Taxonomy" id="476202"/>
    <lineage>
        <taxon>Eukaryota</taxon>
        <taxon>Sar</taxon>
        <taxon>Alveolata</taxon>
        <taxon>Apicomplexa</taxon>
        <taxon>Aconoidasida</taxon>
        <taxon>Nephromycida</taxon>
        <taxon>Cardiosporidium</taxon>
    </lineage>
</organism>